<evidence type="ECO:0000313" key="3">
    <source>
        <dbReference type="EnsemblPlants" id="KQK15640"/>
    </source>
</evidence>
<keyword evidence="4" id="KW-1185">Reference proteome</keyword>
<gene>
    <name evidence="2" type="ORF">BRADI_1g24115v3</name>
</gene>
<dbReference type="Gramene" id="KQK15640">
    <property type="protein sequence ID" value="KQK15640"/>
    <property type="gene ID" value="BRADI_1g24115v3"/>
</dbReference>
<evidence type="ECO:0000256" key="1">
    <source>
        <dbReference type="SAM" id="MobiDB-lite"/>
    </source>
</evidence>
<evidence type="ECO:0000313" key="2">
    <source>
        <dbReference type="EMBL" id="KQK15640.1"/>
    </source>
</evidence>
<evidence type="ECO:0000313" key="4">
    <source>
        <dbReference type="Proteomes" id="UP000008810"/>
    </source>
</evidence>
<feature type="compositionally biased region" description="Basic residues" evidence="1">
    <location>
        <begin position="1"/>
        <end position="11"/>
    </location>
</feature>
<reference evidence="2" key="2">
    <citation type="submission" date="2017-06" db="EMBL/GenBank/DDBJ databases">
        <title>WGS assembly of Brachypodium distachyon.</title>
        <authorList>
            <consortium name="The International Brachypodium Initiative"/>
            <person name="Lucas S."/>
            <person name="Harmon-Smith M."/>
            <person name="Lail K."/>
            <person name="Tice H."/>
            <person name="Grimwood J."/>
            <person name="Bruce D."/>
            <person name="Barry K."/>
            <person name="Shu S."/>
            <person name="Lindquist E."/>
            <person name="Wang M."/>
            <person name="Pitluck S."/>
            <person name="Vogel J.P."/>
            <person name="Garvin D.F."/>
            <person name="Mockler T.C."/>
            <person name="Schmutz J."/>
            <person name="Rokhsar D."/>
            <person name="Bevan M.W."/>
        </authorList>
    </citation>
    <scope>NUCLEOTIDE SEQUENCE</scope>
    <source>
        <strain evidence="2">Bd21</strain>
    </source>
</reference>
<accession>A0A0Q3GXI9</accession>
<feature type="region of interest" description="Disordered" evidence="1">
    <location>
        <begin position="1"/>
        <end position="28"/>
    </location>
</feature>
<organism evidence="2">
    <name type="scientific">Brachypodium distachyon</name>
    <name type="common">Purple false brome</name>
    <name type="synonym">Trachynia distachya</name>
    <dbReference type="NCBI Taxonomy" id="15368"/>
    <lineage>
        <taxon>Eukaryota</taxon>
        <taxon>Viridiplantae</taxon>
        <taxon>Streptophyta</taxon>
        <taxon>Embryophyta</taxon>
        <taxon>Tracheophyta</taxon>
        <taxon>Spermatophyta</taxon>
        <taxon>Magnoliopsida</taxon>
        <taxon>Liliopsida</taxon>
        <taxon>Poales</taxon>
        <taxon>Poaceae</taxon>
        <taxon>BOP clade</taxon>
        <taxon>Pooideae</taxon>
        <taxon>Stipodae</taxon>
        <taxon>Brachypodieae</taxon>
        <taxon>Brachypodium</taxon>
    </lineage>
</organism>
<dbReference type="EMBL" id="CM000880">
    <property type="protein sequence ID" value="KQK15640.1"/>
    <property type="molecule type" value="Genomic_DNA"/>
</dbReference>
<name>A0A0Q3GXI9_BRADI</name>
<dbReference type="EnsemblPlants" id="KQK15640">
    <property type="protein sequence ID" value="KQK15640"/>
    <property type="gene ID" value="BRADI_1g24115v3"/>
</dbReference>
<dbReference type="Proteomes" id="UP000008810">
    <property type="component" value="Chromosome 1"/>
</dbReference>
<dbReference type="InParanoid" id="A0A0Q3GXI9"/>
<dbReference type="AlphaFoldDB" id="A0A0Q3GXI9"/>
<reference evidence="2 3" key="1">
    <citation type="journal article" date="2010" name="Nature">
        <title>Genome sequencing and analysis of the model grass Brachypodium distachyon.</title>
        <authorList>
            <consortium name="International Brachypodium Initiative"/>
        </authorList>
    </citation>
    <scope>NUCLEOTIDE SEQUENCE [LARGE SCALE GENOMIC DNA]</scope>
    <source>
        <strain evidence="2 3">Bd21</strain>
    </source>
</reference>
<proteinExistence type="predicted"/>
<protein>
    <submittedName>
        <fullName evidence="2 3">Uncharacterized protein</fullName>
    </submittedName>
</protein>
<sequence length="66" mass="7537">MDGTRRVRGRVRPYQTRTRPPSARSDPVRSLKIYQTRISGSPGTAVPIKKTKKCKHDLTFTEKIPN</sequence>
<reference evidence="3" key="3">
    <citation type="submission" date="2018-08" db="UniProtKB">
        <authorList>
            <consortium name="EnsemblPlants"/>
        </authorList>
    </citation>
    <scope>IDENTIFICATION</scope>
    <source>
        <strain evidence="3">cv. Bd21</strain>
    </source>
</reference>